<reference evidence="18" key="2">
    <citation type="submission" date="2025-09" db="UniProtKB">
        <authorList>
            <consortium name="Ensembl"/>
        </authorList>
    </citation>
    <scope>IDENTIFICATION</scope>
</reference>
<dbReference type="GO" id="GO:0060292">
    <property type="term" value="P:long-term synaptic depression"/>
    <property type="evidence" value="ECO:0007669"/>
    <property type="project" value="TreeGrafter"/>
</dbReference>
<feature type="transmembrane region" description="Helical" evidence="16">
    <location>
        <begin position="135"/>
        <end position="153"/>
    </location>
</feature>
<feature type="transmembrane region" description="Helical" evidence="16">
    <location>
        <begin position="453"/>
        <end position="469"/>
    </location>
</feature>
<evidence type="ECO:0000256" key="12">
    <source>
        <dbReference type="ARBA" id="ARBA00023136"/>
    </source>
</evidence>
<keyword evidence="19" id="KW-1185">Reference proteome</keyword>
<keyword evidence="11" id="KW-0406">Ion transport</keyword>
<dbReference type="FunFam" id="1.20.1420.30:FF:000002">
    <property type="entry name" value="Sodium/potassium/calcium exchanger 2 isoform 1"/>
    <property type="match status" value="1"/>
</dbReference>
<dbReference type="GO" id="GO:0015293">
    <property type="term" value="F:symporter activity"/>
    <property type="evidence" value="ECO:0007669"/>
    <property type="project" value="UniProtKB-KW"/>
</dbReference>
<dbReference type="GO" id="GO:0005886">
    <property type="term" value="C:plasma membrane"/>
    <property type="evidence" value="ECO:0007669"/>
    <property type="project" value="TreeGrafter"/>
</dbReference>
<reference evidence="18" key="1">
    <citation type="submission" date="2025-08" db="UniProtKB">
        <authorList>
            <consortium name="Ensembl"/>
        </authorList>
    </citation>
    <scope>IDENTIFICATION</scope>
</reference>
<accession>A0A8C0R023</accession>
<dbReference type="GO" id="GO:0008273">
    <property type="term" value="F:calcium, potassium:sodium antiporter activity"/>
    <property type="evidence" value="ECO:0007669"/>
    <property type="project" value="TreeGrafter"/>
</dbReference>
<dbReference type="Pfam" id="PF01699">
    <property type="entry name" value="Na_Ca_ex"/>
    <property type="match status" value="2"/>
</dbReference>
<keyword evidence="3" id="KW-0813">Transport</keyword>
<keyword evidence="6 16" id="KW-0812">Transmembrane</keyword>
<dbReference type="NCBIfam" id="TIGR00367">
    <property type="entry name" value="calcium/sodium antiporter"/>
    <property type="match status" value="1"/>
</dbReference>
<keyword evidence="4" id="KW-0050">Antiport</keyword>
<dbReference type="Gene3D" id="1.20.1420.30">
    <property type="entry name" value="NCX, central ion-binding region"/>
    <property type="match status" value="2"/>
</dbReference>
<feature type="transmembrane region" description="Helical" evidence="16">
    <location>
        <begin position="238"/>
        <end position="257"/>
    </location>
</feature>
<evidence type="ECO:0000256" key="9">
    <source>
        <dbReference type="ARBA" id="ARBA00022847"/>
    </source>
</evidence>
<evidence type="ECO:0000256" key="1">
    <source>
        <dbReference type="ARBA" id="ARBA00004141"/>
    </source>
</evidence>
<protein>
    <submittedName>
        <fullName evidence="18">Solute carrier family 24 member 2</fullName>
    </submittedName>
</protein>
<dbReference type="PANTHER" id="PTHR10846">
    <property type="entry name" value="SODIUM/POTASSIUM/CALCIUM EXCHANGER"/>
    <property type="match status" value="1"/>
</dbReference>
<dbReference type="FunFam" id="1.20.1420.30:FF:000004">
    <property type="entry name" value="Sodium/potassium/calcium exchanger 2 isoform 1"/>
    <property type="match status" value="1"/>
</dbReference>
<comment type="similarity">
    <text evidence="2">Belongs to the Ca(2+):cation antiporter (CaCA) (TC 2.A.19) family. SLC24A subfamily.</text>
</comment>
<dbReference type="AlphaFoldDB" id="A0A8C0R023"/>
<evidence type="ECO:0000256" key="5">
    <source>
        <dbReference type="ARBA" id="ARBA00022568"/>
    </source>
</evidence>
<dbReference type="GO" id="GO:0006874">
    <property type="term" value="P:intracellular calcium ion homeostasis"/>
    <property type="evidence" value="ECO:0007669"/>
    <property type="project" value="TreeGrafter"/>
</dbReference>
<keyword evidence="8" id="KW-0106">Calcium</keyword>
<dbReference type="InterPro" id="IPR044880">
    <property type="entry name" value="NCX_ion-bd_dom_sf"/>
</dbReference>
<feature type="region of interest" description="Disordered" evidence="15">
    <location>
        <begin position="378"/>
        <end position="418"/>
    </location>
</feature>
<feature type="compositionally biased region" description="Polar residues" evidence="15">
    <location>
        <begin position="397"/>
        <end position="418"/>
    </location>
</feature>
<sequence>MDLHQSTAITFLEKWCLDKSLSGCRRHYNVRKKLKLIRILGLLMGLVAISTVSFSISAFSEPETQSTEEVIGASGPRAIHGYRQRTLLDLNDKILDYTPQPPLSQEGKSENTTDHAQGDYPRDIFSLEERRKGAIILHVIGMIYMFIALAIVCDEFFVPSLTVITEKLGISDDVAGATFMAAGGSAPELFTSLIGVFIAHSNVGIGTIVGSAVFNILFVIGMCALFSREILNLTWWPLFRDVSFYIVDLIMLIIFFLDNVIMWWESLLLLTAYFGYVVFMKFNVQVERWVKQMINRNKVVKVTAPEAQAKVGGASLSGFSAQAKPRLQRGGSSASLHNSLMRNSIFQLMIHTLDPLAEGRFREKASILHKIAKKKCQVDENERQNGAANHVEKIELPNSTSTEVEMTTPSDASEPVQNGNLSHTIEAAEAQTGEDEEDQPLSLAWPSNPRKQVTFLIVFPIVFPLWITLPDVRKPSSRKFFPITFFGSITWIAVFSYLMVWWAHQVGETIGISEEIMGLTILAAGTSIPDLITSVIVARKGLGDMAVSSSVGSNIFDITVGLPLPWLLYTIIHRFQPVAVSSNGLFCAIVLLFIMLLFVILSIALCKWRMNKVLGFIMFGLYFVFLVVSVLLEDRILVCPVSI</sequence>
<evidence type="ECO:0000256" key="3">
    <source>
        <dbReference type="ARBA" id="ARBA00022448"/>
    </source>
</evidence>
<comment type="catalytic activity">
    <reaction evidence="14">
        <text>Ca(2+)(out) + K(+)(out) + 4 Na(+)(in) = Ca(2+)(in) + K(+)(in) + 4 Na(+)(out)</text>
        <dbReference type="Rhea" id="RHEA:69967"/>
        <dbReference type="ChEBI" id="CHEBI:29101"/>
        <dbReference type="ChEBI" id="CHEBI:29103"/>
        <dbReference type="ChEBI" id="CHEBI:29108"/>
    </reaction>
</comment>
<feature type="transmembrane region" description="Helical" evidence="16">
    <location>
        <begin position="205"/>
        <end position="226"/>
    </location>
</feature>
<feature type="domain" description="Sodium/calcium exchanger membrane region" evidence="17">
    <location>
        <begin position="482"/>
        <end position="630"/>
    </location>
</feature>
<name>A0A8C0R023_CANLU</name>
<dbReference type="GeneTree" id="ENSGT01030000234532"/>
<evidence type="ECO:0000259" key="17">
    <source>
        <dbReference type="Pfam" id="PF01699"/>
    </source>
</evidence>
<keyword evidence="10 16" id="KW-1133">Transmembrane helix</keyword>
<dbReference type="PANTHER" id="PTHR10846:SF41">
    <property type="entry name" value="SODIUM_POTASSIUM_CALCIUM EXCHANGER 2"/>
    <property type="match status" value="1"/>
</dbReference>
<feature type="transmembrane region" description="Helical" evidence="16">
    <location>
        <begin position="36"/>
        <end position="59"/>
    </location>
</feature>
<keyword evidence="7" id="KW-0677">Repeat</keyword>
<keyword evidence="9" id="KW-0769">Symport</keyword>
<organism evidence="18 19">
    <name type="scientific">Canis lupus dingo</name>
    <name type="common">dingo</name>
    <dbReference type="NCBI Taxonomy" id="286419"/>
    <lineage>
        <taxon>Eukaryota</taxon>
        <taxon>Metazoa</taxon>
        <taxon>Chordata</taxon>
        <taxon>Craniata</taxon>
        <taxon>Vertebrata</taxon>
        <taxon>Euteleostomi</taxon>
        <taxon>Mammalia</taxon>
        <taxon>Eutheria</taxon>
        <taxon>Laurasiatheria</taxon>
        <taxon>Carnivora</taxon>
        <taxon>Caniformia</taxon>
        <taxon>Canidae</taxon>
        <taxon>Canis</taxon>
    </lineage>
</organism>
<evidence type="ECO:0000256" key="7">
    <source>
        <dbReference type="ARBA" id="ARBA00022737"/>
    </source>
</evidence>
<evidence type="ECO:0000256" key="8">
    <source>
        <dbReference type="ARBA" id="ARBA00022837"/>
    </source>
</evidence>
<evidence type="ECO:0000256" key="10">
    <source>
        <dbReference type="ARBA" id="ARBA00022989"/>
    </source>
</evidence>
<evidence type="ECO:0000256" key="4">
    <source>
        <dbReference type="ARBA" id="ARBA00022449"/>
    </source>
</evidence>
<dbReference type="InterPro" id="IPR004481">
    <property type="entry name" value="K/Na/Ca-exchanger"/>
</dbReference>
<dbReference type="InterPro" id="IPR004837">
    <property type="entry name" value="NaCa_Exmemb"/>
</dbReference>
<evidence type="ECO:0000256" key="16">
    <source>
        <dbReference type="SAM" id="Phobius"/>
    </source>
</evidence>
<feature type="transmembrane region" description="Helical" evidence="16">
    <location>
        <begin position="481"/>
        <end position="504"/>
    </location>
</feature>
<evidence type="ECO:0000256" key="11">
    <source>
        <dbReference type="ARBA" id="ARBA00023065"/>
    </source>
</evidence>
<evidence type="ECO:0000313" key="19">
    <source>
        <dbReference type="Proteomes" id="UP000694391"/>
    </source>
</evidence>
<dbReference type="Ensembl" id="ENSCAFT00020018876.1">
    <property type="protein sequence ID" value="ENSCAFP00020016269.1"/>
    <property type="gene ID" value="ENSCAFG00020013013.1"/>
</dbReference>
<evidence type="ECO:0000256" key="13">
    <source>
        <dbReference type="ARBA" id="ARBA00023180"/>
    </source>
</evidence>
<keyword evidence="13" id="KW-0325">Glycoprotein</keyword>
<comment type="subcellular location">
    <subcellularLocation>
        <location evidence="1">Membrane</location>
        <topology evidence="1">Multi-pass membrane protein</topology>
    </subcellularLocation>
</comment>
<dbReference type="GO" id="GO:0005262">
    <property type="term" value="F:calcium channel activity"/>
    <property type="evidence" value="ECO:0007669"/>
    <property type="project" value="TreeGrafter"/>
</dbReference>
<feature type="compositionally biased region" description="Basic and acidic residues" evidence="15">
    <location>
        <begin position="107"/>
        <end position="119"/>
    </location>
</feature>
<feature type="domain" description="Sodium/calcium exchanger membrane region" evidence="17">
    <location>
        <begin position="139"/>
        <end position="280"/>
    </location>
</feature>
<keyword evidence="12 16" id="KW-0472">Membrane</keyword>
<evidence type="ECO:0000256" key="14">
    <source>
        <dbReference type="ARBA" id="ARBA00033627"/>
    </source>
</evidence>
<evidence type="ECO:0000256" key="6">
    <source>
        <dbReference type="ARBA" id="ARBA00022692"/>
    </source>
</evidence>
<evidence type="ECO:0000256" key="2">
    <source>
        <dbReference type="ARBA" id="ARBA00005364"/>
    </source>
</evidence>
<evidence type="ECO:0000256" key="15">
    <source>
        <dbReference type="SAM" id="MobiDB-lite"/>
    </source>
</evidence>
<feature type="transmembrane region" description="Helical" evidence="16">
    <location>
        <begin position="174"/>
        <end position="199"/>
    </location>
</feature>
<feature type="transmembrane region" description="Helical" evidence="16">
    <location>
        <begin position="613"/>
        <end position="632"/>
    </location>
</feature>
<feature type="region of interest" description="Disordered" evidence="15">
    <location>
        <begin position="100"/>
        <end position="119"/>
    </location>
</feature>
<proteinExistence type="inferred from homology"/>
<gene>
    <name evidence="18" type="primary">SLC24A2</name>
</gene>
<dbReference type="GO" id="GO:0060291">
    <property type="term" value="P:long-term synaptic potentiation"/>
    <property type="evidence" value="ECO:0007669"/>
    <property type="project" value="TreeGrafter"/>
</dbReference>
<dbReference type="Proteomes" id="UP000694391">
    <property type="component" value="Unplaced"/>
</dbReference>
<feature type="transmembrane region" description="Helical" evidence="16">
    <location>
        <begin position="583"/>
        <end position="606"/>
    </location>
</feature>
<keyword evidence="5" id="KW-0109">Calcium transport</keyword>
<evidence type="ECO:0000313" key="18">
    <source>
        <dbReference type="Ensembl" id="ENSCAFP00020016269.1"/>
    </source>
</evidence>
<feature type="transmembrane region" description="Helical" evidence="16">
    <location>
        <begin position="263"/>
        <end position="284"/>
    </location>
</feature>